<evidence type="ECO:0008006" key="4">
    <source>
        <dbReference type="Google" id="ProtNLM"/>
    </source>
</evidence>
<dbReference type="PANTHER" id="PTHR19879:SF9">
    <property type="entry name" value="TRANSCRIPTION INITIATION FACTOR TFIID SUBUNIT 5"/>
    <property type="match status" value="1"/>
</dbReference>
<dbReference type="Gene3D" id="2.130.10.10">
    <property type="entry name" value="YVTN repeat-like/Quinoprotein amine dehydrogenase"/>
    <property type="match status" value="1"/>
</dbReference>
<dbReference type="SMART" id="SM00320">
    <property type="entry name" value="WD40"/>
    <property type="match status" value="2"/>
</dbReference>
<accession>A0A9P5R2B9</accession>
<dbReference type="PROSITE" id="PS50082">
    <property type="entry name" value="WD_REPEATS_2"/>
    <property type="match status" value="2"/>
</dbReference>
<name>A0A9P5R2B9_9FUNG</name>
<keyword evidence="1" id="KW-0853">WD repeat</keyword>
<dbReference type="Gene3D" id="2.160.20.80">
    <property type="entry name" value="E3 ubiquitin-protein ligase SopA"/>
    <property type="match status" value="1"/>
</dbReference>
<dbReference type="PANTHER" id="PTHR19879">
    <property type="entry name" value="TRANSCRIPTION INITIATION FACTOR TFIID"/>
    <property type="match status" value="1"/>
</dbReference>
<keyword evidence="3" id="KW-1185">Reference proteome</keyword>
<dbReference type="Pfam" id="PF00805">
    <property type="entry name" value="Pentapeptide"/>
    <property type="match status" value="1"/>
</dbReference>
<gene>
    <name evidence="2" type="ORF">BG015_005922</name>
</gene>
<dbReference type="InterPro" id="IPR001680">
    <property type="entry name" value="WD40_rpt"/>
</dbReference>
<dbReference type="AlphaFoldDB" id="A0A9P5R2B9"/>
<feature type="repeat" description="WD" evidence="1">
    <location>
        <begin position="244"/>
        <end position="285"/>
    </location>
</feature>
<evidence type="ECO:0000256" key="1">
    <source>
        <dbReference type="PROSITE-ProRule" id="PRU00221"/>
    </source>
</evidence>
<feature type="repeat" description="WD" evidence="1">
    <location>
        <begin position="202"/>
        <end position="243"/>
    </location>
</feature>
<feature type="non-terminal residue" evidence="2">
    <location>
        <position position="290"/>
    </location>
</feature>
<dbReference type="Proteomes" id="UP000748756">
    <property type="component" value="Unassembled WGS sequence"/>
</dbReference>
<dbReference type="PROSITE" id="PS50294">
    <property type="entry name" value="WD_REPEATS_REGION"/>
    <property type="match status" value="1"/>
</dbReference>
<evidence type="ECO:0000313" key="3">
    <source>
        <dbReference type="Proteomes" id="UP000748756"/>
    </source>
</evidence>
<evidence type="ECO:0000313" key="2">
    <source>
        <dbReference type="EMBL" id="KAF9121025.1"/>
    </source>
</evidence>
<dbReference type="SUPFAM" id="SSF141571">
    <property type="entry name" value="Pentapeptide repeat-like"/>
    <property type="match status" value="1"/>
</dbReference>
<dbReference type="EMBL" id="JAAAUQ010002763">
    <property type="protein sequence ID" value="KAF9121025.1"/>
    <property type="molecule type" value="Genomic_DNA"/>
</dbReference>
<dbReference type="Pfam" id="PF00400">
    <property type="entry name" value="WD40"/>
    <property type="match status" value="2"/>
</dbReference>
<dbReference type="SUPFAM" id="SSF50978">
    <property type="entry name" value="WD40 repeat-like"/>
    <property type="match status" value="1"/>
</dbReference>
<dbReference type="InterPro" id="IPR015943">
    <property type="entry name" value="WD40/YVTN_repeat-like_dom_sf"/>
</dbReference>
<reference evidence="2" key="1">
    <citation type="journal article" date="2020" name="Fungal Divers.">
        <title>Resolving the Mortierellaceae phylogeny through synthesis of multi-gene phylogenetics and phylogenomics.</title>
        <authorList>
            <person name="Vandepol N."/>
            <person name="Liber J."/>
            <person name="Desiro A."/>
            <person name="Na H."/>
            <person name="Kennedy M."/>
            <person name="Barry K."/>
            <person name="Grigoriev I.V."/>
            <person name="Miller A.N."/>
            <person name="O'Donnell K."/>
            <person name="Stajich J.E."/>
            <person name="Bonito G."/>
        </authorList>
    </citation>
    <scope>NUCLEOTIDE SEQUENCE</scope>
    <source>
        <strain evidence="2">NRRL 6426</strain>
    </source>
</reference>
<proteinExistence type="predicted"/>
<dbReference type="InterPro" id="IPR001646">
    <property type="entry name" value="5peptide_repeat"/>
</dbReference>
<comment type="caution">
    <text evidence="2">The sequence shown here is derived from an EMBL/GenBank/DDBJ whole genome shotgun (WGS) entry which is preliminary data.</text>
</comment>
<sequence length="290" mass="31206">MSSSYATAEDLRLYGSRKVFSPNSASPSTGHARPILEDALLQRNLLPASSTILSLAERAQSNPAYKQQLLDIIELSKTDPQVSQAAANAITILVKASVRFHGADLRGIRVPGADLSGGQFDSAQLQGADLTGADLSQAWIRQANFANARLDEVCFRELPFLREPLCGITCALSPDGKTFAVGLDFNGVKVYETSTWTVIHHLRGHTRDVNSVAYSPCGRRLVSGSRDGTMRLWDCLTGSLIRVFDSRIGAVDAVAYSPEGDRACLASSDGSVQVFDLDTGDTIFSVNDHT</sequence>
<organism evidence="2 3">
    <name type="scientific">Linnemannia schmuckeri</name>
    <dbReference type="NCBI Taxonomy" id="64567"/>
    <lineage>
        <taxon>Eukaryota</taxon>
        <taxon>Fungi</taxon>
        <taxon>Fungi incertae sedis</taxon>
        <taxon>Mucoromycota</taxon>
        <taxon>Mortierellomycotina</taxon>
        <taxon>Mortierellomycetes</taxon>
        <taxon>Mortierellales</taxon>
        <taxon>Mortierellaceae</taxon>
        <taxon>Linnemannia</taxon>
    </lineage>
</organism>
<protein>
    <recommendedName>
        <fullName evidence="4">WD40 repeat-like protein</fullName>
    </recommendedName>
</protein>
<dbReference type="OrthoDB" id="2438020at2759"/>
<dbReference type="InterPro" id="IPR036322">
    <property type="entry name" value="WD40_repeat_dom_sf"/>
</dbReference>